<dbReference type="Gene3D" id="1.20.1150.12">
    <property type="entry name" value="Endoplasmic reticulum resident protein 29, C-terminal domain"/>
    <property type="match status" value="1"/>
</dbReference>
<dbReference type="EMBL" id="JW875303">
    <property type="protein sequence ID" value="AFP07820.1"/>
    <property type="molecule type" value="mRNA"/>
</dbReference>
<evidence type="ECO:0000256" key="3">
    <source>
        <dbReference type="SAM" id="SignalP"/>
    </source>
</evidence>
<evidence type="ECO:0000256" key="1">
    <source>
        <dbReference type="ARBA" id="ARBA00014173"/>
    </source>
</evidence>
<accession>V9L7W1</accession>
<dbReference type="PANTHER" id="PTHR12211:SF0">
    <property type="entry name" value="ENDOPLASMIC RETICULUM RESIDENT PROTEIN 29"/>
    <property type="match status" value="1"/>
</dbReference>
<dbReference type="InterPro" id="IPR016855">
    <property type="entry name" value="ERp29"/>
</dbReference>
<organism evidence="6">
    <name type="scientific">Callorhinchus milii</name>
    <name type="common">Ghost shark</name>
    <dbReference type="NCBI Taxonomy" id="7868"/>
    <lineage>
        <taxon>Eukaryota</taxon>
        <taxon>Metazoa</taxon>
        <taxon>Chordata</taxon>
        <taxon>Craniata</taxon>
        <taxon>Vertebrata</taxon>
        <taxon>Chondrichthyes</taxon>
        <taxon>Holocephali</taxon>
        <taxon>Chimaeriformes</taxon>
        <taxon>Callorhinchidae</taxon>
        <taxon>Callorhinchus</taxon>
    </lineage>
</organism>
<dbReference type="PANTHER" id="PTHR12211">
    <property type="entry name" value="ENDOPLASMIC RETICULUM PROTEIN ERP29"/>
    <property type="match status" value="1"/>
</dbReference>
<dbReference type="Pfam" id="PF07749">
    <property type="entry name" value="ERp29"/>
    <property type="match status" value="1"/>
</dbReference>
<name>V9L7W1_CALMI</name>
<dbReference type="InterPro" id="IPR012883">
    <property type="entry name" value="ERp29_N"/>
</dbReference>
<feature type="chain" id="PRO_5004778691" description="Endoplasmic reticulum resident protein 29" evidence="3">
    <location>
        <begin position="27"/>
        <end position="276"/>
    </location>
</feature>
<dbReference type="GO" id="GO:0005788">
    <property type="term" value="C:endoplasmic reticulum lumen"/>
    <property type="evidence" value="ECO:0007669"/>
    <property type="project" value="InterPro"/>
</dbReference>
<dbReference type="FunFam" id="1.20.1150.12:FF:000001">
    <property type="entry name" value="Endoplasmic reticulum resident protein 29"/>
    <property type="match status" value="1"/>
</dbReference>
<dbReference type="FunFam" id="3.40.30.10:FF:000133">
    <property type="entry name" value="Endoplasmic reticulum resident protein 29"/>
    <property type="match status" value="1"/>
</dbReference>
<dbReference type="InterPro" id="IPR011679">
    <property type="entry name" value="ERp29_C"/>
</dbReference>
<feature type="domain" description="ERp29 N-terminal" evidence="5">
    <location>
        <begin position="49"/>
        <end position="170"/>
    </location>
</feature>
<dbReference type="InterPro" id="IPR036249">
    <property type="entry name" value="Thioredoxin-like_sf"/>
</dbReference>
<dbReference type="GO" id="GO:0009306">
    <property type="term" value="P:protein secretion"/>
    <property type="evidence" value="ECO:0007669"/>
    <property type="project" value="InterPro"/>
</dbReference>
<evidence type="ECO:0000313" key="6">
    <source>
        <dbReference type="EMBL" id="AFP07820.1"/>
    </source>
</evidence>
<dbReference type="Gene3D" id="3.40.30.10">
    <property type="entry name" value="Glutaredoxin"/>
    <property type="match status" value="1"/>
</dbReference>
<dbReference type="CDD" id="cd00238">
    <property type="entry name" value="ERp29c"/>
    <property type="match status" value="1"/>
</dbReference>
<feature type="domain" description="Endoplasmic reticulum resident protein 29 C-terminal" evidence="4">
    <location>
        <begin position="171"/>
        <end position="266"/>
    </location>
</feature>
<feature type="signal peptide" evidence="3">
    <location>
        <begin position="1"/>
        <end position="26"/>
    </location>
</feature>
<dbReference type="SUPFAM" id="SSF47933">
    <property type="entry name" value="ERP29 C domain-like"/>
    <property type="match status" value="1"/>
</dbReference>
<sequence length="276" mass="31109">MAGEGWSCCCWRSCCWWSCWWRSCWSWSSCVLVSGLCCLLIPGPTAAQHTQGSVPLDTTTFSKVVPKHKYVLVKFDTQYPYGEKFDEFKKLAANCVSSPDLLVVEVGISDYGEKQNAELGEKYKVEKSEYPSYLLFVDGDMEKPVTYSGEIVSEALQRWLKSQGVWVGMPGCLREFDPLVVRLSTSSSEEERQSIMEEAKELAKGVQESERKSAEQYLKIMGRVLTHGSQFVPDEMARIKKMLSESKMSSAKVSDLHKRLNILSSFQGVASSKEEL</sequence>
<evidence type="ECO:0000256" key="2">
    <source>
        <dbReference type="ARBA" id="ARBA00022824"/>
    </source>
</evidence>
<dbReference type="AlphaFoldDB" id="V9L7W1"/>
<evidence type="ECO:0000259" key="5">
    <source>
        <dbReference type="Pfam" id="PF07912"/>
    </source>
</evidence>
<reference evidence="6" key="1">
    <citation type="journal article" date="2014" name="Nature">
        <title>Elephant shark genome provides unique insights into gnathostome evolution.</title>
        <authorList>
            <consortium name="International Elephant Shark Genome Sequencing Consortium"/>
            <person name="Venkatesh B."/>
            <person name="Lee A.P."/>
            <person name="Ravi V."/>
            <person name="Maurya A.K."/>
            <person name="Lian M.M."/>
            <person name="Swann J.B."/>
            <person name="Ohta Y."/>
            <person name="Flajnik M.F."/>
            <person name="Sutoh Y."/>
            <person name="Kasahara M."/>
            <person name="Hoon S."/>
            <person name="Gangu V."/>
            <person name="Roy S.W."/>
            <person name="Irimia M."/>
            <person name="Korzh V."/>
            <person name="Kondrychyn I."/>
            <person name="Lim Z.W."/>
            <person name="Tay B.H."/>
            <person name="Tohari S."/>
            <person name="Kong K.W."/>
            <person name="Ho S."/>
            <person name="Lorente-Galdos B."/>
            <person name="Quilez J."/>
            <person name="Marques-Bonet T."/>
            <person name="Raney B.J."/>
            <person name="Ingham P.W."/>
            <person name="Tay A."/>
            <person name="Hillier L.W."/>
            <person name="Minx P."/>
            <person name="Boehm T."/>
            <person name="Wilson R.K."/>
            <person name="Brenner S."/>
            <person name="Warren W.C."/>
        </authorList>
    </citation>
    <scope>NUCLEOTIDE SEQUENCE</scope>
    <source>
        <tissue evidence="6">Testis</tissue>
    </source>
</reference>
<keyword evidence="2" id="KW-0256">Endoplasmic reticulum</keyword>
<dbReference type="InterPro" id="IPR036356">
    <property type="entry name" value="ERp29_C_sf"/>
</dbReference>
<protein>
    <recommendedName>
        <fullName evidence="1">Endoplasmic reticulum resident protein 29</fullName>
    </recommendedName>
</protein>
<keyword evidence="3" id="KW-0732">Signal</keyword>
<dbReference type="Pfam" id="PF07912">
    <property type="entry name" value="ERp29_N"/>
    <property type="match status" value="1"/>
</dbReference>
<evidence type="ECO:0000259" key="4">
    <source>
        <dbReference type="Pfam" id="PF07749"/>
    </source>
</evidence>
<dbReference type="SUPFAM" id="SSF52833">
    <property type="entry name" value="Thioredoxin-like"/>
    <property type="match status" value="1"/>
</dbReference>
<proteinExistence type="evidence at transcript level"/>